<evidence type="ECO:0000313" key="1">
    <source>
        <dbReference type="EMBL" id="VEL12367.1"/>
    </source>
</evidence>
<sequence>MPAKRLGMYHAHGLTLEINMQTMDSVLGYLTRRLAVETRVPLLTDVKLTRLLVDALWRRHFDPNGRSSPSFTQKKHSLENGHLVAVNRHPRVHLSPFHCLTLRRLFRLPGLIDIHVHVRYGCLSRYLKFAEA</sequence>
<protein>
    <submittedName>
        <fullName evidence="1">Uncharacterized protein</fullName>
    </submittedName>
</protein>
<keyword evidence="2" id="KW-1185">Reference proteome</keyword>
<dbReference type="Proteomes" id="UP000784294">
    <property type="component" value="Unassembled WGS sequence"/>
</dbReference>
<comment type="caution">
    <text evidence="1">The sequence shown here is derived from an EMBL/GenBank/DDBJ whole genome shotgun (WGS) entry which is preliminary data.</text>
</comment>
<dbReference type="EMBL" id="CAAALY010014580">
    <property type="protein sequence ID" value="VEL12367.1"/>
    <property type="molecule type" value="Genomic_DNA"/>
</dbReference>
<evidence type="ECO:0000313" key="2">
    <source>
        <dbReference type="Proteomes" id="UP000784294"/>
    </source>
</evidence>
<proteinExistence type="predicted"/>
<gene>
    <name evidence="1" type="ORF">PXEA_LOCUS5807</name>
</gene>
<accession>A0A448WI48</accession>
<reference evidence="1" key="1">
    <citation type="submission" date="2018-11" db="EMBL/GenBank/DDBJ databases">
        <authorList>
            <consortium name="Pathogen Informatics"/>
        </authorList>
    </citation>
    <scope>NUCLEOTIDE SEQUENCE</scope>
</reference>
<dbReference type="Gene3D" id="3.40.50.1380">
    <property type="entry name" value="Methylglyoxal synthase-like domain"/>
    <property type="match status" value="1"/>
</dbReference>
<name>A0A448WI48_9PLAT</name>
<dbReference type="InterPro" id="IPR036914">
    <property type="entry name" value="MGS-like_dom_sf"/>
</dbReference>
<organism evidence="1 2">
    <name type="scientific">Protopolystoma xenopodis</name>
    <dbReference type="NCBI Taxonomy" id="117903"/>
    <lineage>
        <taxon>Eukaryota</taxon>
        <taxon>Metazoa</taxon>
        <taxon>Spiralia</taxon>
        <taxon>Lophotrochozoa</taxon>
        <taxon>Platyhelminthes</taxon>
        <taxon>Monogenea</taxon>
        <taxon>Polyopisthocotylea</taxon>
        <taxon>Polystomatidea</taxon>
        <taxon>Polystomatidae</taxon>
        <taxon>Protopolystoma</taxon>
    </lineage>
</organism>
<dbReference type="AlphaFoldDB" id="A0A448WI48"/>
<dbReference type="OrthoDB" id="7431719at2759"/>